<evidence type="ECO:0000256" key="6">
    <source>
        <dbReference type="ARBA" id="ARBA00023163"/>
    </source>
</evidence>
<accession>A0A2H1V019</accession>
<feature type="domain" description="Myb/SANT-like DNA-binding" evidence="10">
    <location>
        <begin position="20"/>
        <end position="90"/>
    </location>
</feature>
<evidence type="ECO:0000256" key="2">
    <source>
        <dbReference type="ARBA" id="ARBA00016807"/>
    </source>
</evidence>
<dbReference type="EMBL" id="ODYU01000061">
    <property type="protein sequence ID" value="SOQ34190.1"/>
    <property type="molecule type" value="Genomic_DNA"/>
</dbReference>
<feature type="transmembrane region" description="Helical" evidence="9">
    <location>
        <begin position="518"/>
        <end position="538"/>
    </location>
</feature>
<dbReference type="InterPro" id="IPR028002">
    <property type="entry name" value="Myb_DNA-bind_5"/>
</dbReference>
<evidence type="ECO:0000256" key="4">
    <source>
        <dbReference type="ARBA" id="ARBA00022737"/>
    </source>
</evidence>
<keyword evidence="6" id="KW-0804">Transcription</keyword>
<keyword evidence="9" id="KW-0472">Membrane</keyword>
<comment type="subunit">
    <text evidence="1">Self-associates forming complexes of several hundred monomers.</text>
</comment>
<evidence type="ECO:0000259" key="10">
    <source>
        <dbReference type="Pfam" id="PF13873"/>
    </source>
</evidence>
<dbReference type="SMART" id="SM00369">
    <property type="entry name" value="LRR_TYP"/>
    <property type="match status" value="5"/>
</dbReference>
<comment type="function">
    <text evidence="7">Involved in transvection phenomena (= synapsis-dependent gene expression), where the synaptic pairing of chromosomes carrying genes with which zeste interacts influences the expression of these genes. Zeste binds to DNA and stimulates transcription from a nearby promoter.</text>
</comment>
<evidence type="ECO:0000256" key="5">
    <source>
        <dbReference type="ARBA" id="ARBA00023015"/>
    </source>
</evidence>
<dbReference type="InterPro" id="IPR003591">
    <property type="entry name" value="Leu-rich_rpt_typical-subtyp"/>
</dbReference>
<dbReference type="PANTHER" id="PTHR45712">
    <property type="entry name" value="AGAP008170-PA"/>
    <property type="match status" value="1"/>
</dbReference>
<dbReference type="PANTHER" id="PTHR45712:SF22">
    <property type="entry name" value="INSULIN-LIKE GROWTH FACTOR-BINDING PROTEIN COMPLEX ACID LABILE SUBUNIT"/>
    <property type="match status" value="1"/>
</dbReference>
<feature type="compositionally biased region" description="Acidic residues" evidence="8">
    <location>
        <begin position="1"/>
        <end position="10"/>
    </location>
</feature>
<dbReference type="Pfam" id="PF13855">
    <property type="entry name" value="LRR_8"/>
    <property type="match status" value="2"/>
</dbReference>
<dbReference type="InterPro" id="IPR032675">
    <property type="entry name" value="LRR_dom_sf"/>
</dbReference>
<dbReference type="PROSITE" id="PS51450">
    <property type="entry name" value="LRR"/>
    <property type="match status" value="3"/>
</dbReference>
<dbReference type="AlphaFoldDB" id="A0A2H1V019"/>
<organism evidence="11">
    <name type="scientific">Spodoptera frugiperda</name>
    <name type="common">Fall armyworm</name>
    <dbReference type="NCBI Taxonomy" id="7108"/>
    <lineage>
        <taxon>Eukaryota</taxon>
        <taxon>Metazoa</taxon>
        <taxon>Ecdysozoa</taxon>
        <taxon>Arthropoda</taxon>
        <taxon>Hexapoda</taxon>
        <taxon>Insecta</taxon>
        <taxon>Pterygota</taxon>
        <taxon>Neoptera</taxon>
        <taxon>Endopterygota</taxon>
        <taxon>Lepidoptera</taxon>
        <taxon>Glossata</taxon>
        <taxon>Ditrysia</taxon>
        <taxon>Noctuoidea</taxon>
        <taxon>Noctuidae</taxon>
        <taxon>Amphipyrinae</taxon>
        <taxon>Spodoptera</taxon>
    </lineage>
</organism>
<dbReference type="SUPFAM" id="SSF52058">
    <property type="entry name" value="L domain-like"/>
    <property type="match status" value="1"/>
</dbReference>
<keyword evidence="4" id="KW-0677">Repeat</keyword>
<feature type="region of interest" description="Disordered" evidence="8">
    <location>
        <begin position="1"/>
        <end position="21"/>
    </location>
</feature>
<keyword evidence="3" id="KW-0433">Leucine-rich repeat</keyword>
<dbReference type="Gene3D" id="3.80.10.10">
    <property type="entry name" value="Ribonuclease Inhibitor"/>
    <property type="match status" value="1"/>
</dbReference>
<sequence length="640" mass="73061">MSNVSEDEAGDSGSPVREVRASRPSLAQLMEIISFMEEHPDLARRRKNAGLKIQAKHKKLWTKLAKLVNSVDGPKKTKPAWIKFWSDKRRSLILKQKQIEQGKLKSRLTPLQRKILVLCDYKFAQTGKFRGSVRRAPVNGDTFDDASKDGQYLIAAEQRQMKMINQLIDVMDEQSAAMTQLSEATLASSKALEQIADASYEQALAVDRVAGTFEGINASVNDIRNALLGIDYTMKRAGVGGELCPKECDCDMDNGLNRAMCVDQNIITIDMGVPKEVQVYSLSHNVISGLDNFCFKNIGYTSLQMLDLSYNMIFWIGLHAFSGLDKLVHLDLSSNRLRYIPSDLFFDTPELDTLDLSSNMFESLRNEPFLMHSKLKVLNLNNCRIKTLPPRLFNRLPNLRKLDLSENYVTSLKTEVLIPLRKLERIELRNEHWHCNSDLKALEEWIAFRGITYQKQCKKRVPQMSEKMISVVVEEKKEVDVNEIWNITTVKNDTAVEETNKPVTPFQKFDQDFSAVKAFILGIEIGLAIGIVGTYVWLNRFCTCRGLRCTRPQTRRQRRRRMQRFDGDMRTNLLWTSVVNPDLETPLSFRRQLSLPDRSAPFPTYGLPGVTEAPLQIDAIRIPDRSETPPPPYHDCRINI</sequence>
<dbReference type="Pfam" id="PF13873">
    <property type="entry name" value="Myb_DNA-bind_5"/>
    <property type="match status" value="1"/>
</dbReference>
<evidence type="ECO:0000256" key="9">
    <source>
        <dbReference type="SAM" id="Phobius"/>
    </source>
</evidence>
<protein>
    <recommendedName>
        <fullName evidence="2">Regulatory protein zeste</fullName>
    </recommendedName>
</protein>
<evidence type="ECO:0000256" key="3">
    <source>
        <dbReference type="ARBA" id="ARBA00022614"/>
    </source>
</evidence>
<dbReference type="InterPro" id="IPR001611">
    <property type="entry name" value="Leu-rich_rpt"/>
</dbReference>
<keyword evidence="9" id="KW-1133">Transmembrane helix</keyword>
<evidence type="ECO:0000256" key="1">
    <source>
        <dbReference type="ARBA" id="ARBA00011764"/>
    </source>
</evidence>
<dbReference type="InterPro" id="IPR050333">
    <property type="entry name" value="SLRP"/>
</dbReference>
<evidence type="ECO:0000256" key="8">
    <source>
        <dbReference type="SAM" id="MobiDB-lite"/>
    </source>
</evidence>
<keyword evidence="9" id="KW-0812">Transmembrane</keyword>
<evidence type="ECO:0000256" key="7">
    <source>
        <dbReference type="ARBA" id="ARBA00025466"/>
    </source>
</evidence>
<keyword evidence="5" id="KW-0805">Transcription regulation</keyword>
<proteinExistence type="predicted"/>
<name>A0A2H1V019_SPOFR</name>
<evidence type="ECO:0000313" key="11">
    <source>
        <dbReference type="EMBL" id="SOQ34190.1"/>
    </source>
</evidence>
<gene>
    <name evidence="11" type="ORF">SFRICE_012142</name>
</gene>
<reference evidence="11" key="1">
    <citation type="submission" date="2016-07" db="EMBL/GenBank/DDBJ databases">
        <authorList>
            <person name="Bretaudeau A."/>
        </authorList>
    </citation>
    <scope>NUCLEOTIDE SEQUENCE</scope>
    <source>
        <strain evidence="11">Rice</strain>
        <tissue evidence="11">Whole body</tissue>
    </source>
</reference>